<keyword evidence="3" id="KW-1185">Reference proteome</keyword>
<sequence>MTSARSGAIRAWHLHSLPPRPDTPAPCPWVHALALVTRREVLRALALAHTTGERTSFDNSKPLKSKSRRRLVTALNVLSSYPPGLTRALTVVSAVRICPRFPRRQARFELLHSTRSHIDPAIAFYELESLETLRPVLVCASRLADSLSSPLTSTHFDFAVQRRLLGVPHSSPARSLSQRVVLPLPSVRHDFAGDQRRLRHSAQSNTPPSQRIGTSPLQGSRYLTRRAQEPLAAVCATDRRALNSPNPQIAPVHKK</sequence>
<name>A0A166BLB1_EXIGL</name>
<gene>
    <name evidence="2" type="ORF">EXIGLDRAFT_481914</name>
</gene>
<dbReference type="EMBL" id="KV425889">
    <property type="protein sequence ID" value="KZW02180.1"/>
    <property type="molecule type" value="Genomic_DNA"/>
</dbReference>
<feature type="region of interest" description="Disordered" evidence="1">
    <location>
        <begin position="195"/>
        <end position="220"/>
    </location>
</feature>
<dbReference type="Proteomes" id="UP000077266">
    <property type="component" value="Unassembled WGS sequence"/>
</dbReference>
<protein>
    <submittedName>
        <fullName evidence="2">Uncharacterized protein</fullName>
    </submittedName>
</protein>
<accession>A0A166BLB1</accession>
<proteinExistence type="predicted"/>
<evidence type="ECO:0000313" key="3">
    <source>
        <dbReference type="Proteomes" id="UP000077266"/>
    </source>
</evidence>
<evidence type="ECO:0000256" key="1">
    <source>
        <dbReference type="SAM" id="MobiDB-lite"/>
    </source>
</evidence>
<organism evidence="2 3">
    <name type="scientific">Exidia glandulosa HHB12029</name>
    <dbReference type="NCBI Taxonomy" id="1314781"/>
    <lineage>
        <taxon>Eukaryota</taxon>
        <taxon>Fungi</taxon>
        <taxon>Dikarya</taxon>
        <taxon>Basidiomycota</taxon>
        <taxon>Agaricomycotina</taxon>
        <taxon>Agaricomycetes</taxon>
        <taxon>Auriculariales</taxon>
        <taxon>Exidiaceae</taxon>
        <taxon>Exidia</taxon>
    </lineage>
</organism>
<reference evidence="2 3" key="1">
    <citation type="journal article" date="2016" name="Mol. Biol. Evol.">
        <title>Comparative Genomics of Early-Diverging Mushroom-Forming Fungi Provides Insights into the Origins of Lignocellulose Decay Capabilities.</title>
        <authorList>
            <person name="Nagy L.G."/>
            <person name="Riley R."/>
            <person name="Tritt A."/>
            <person name="Adam C."/>
            <person name="Daum C."/>
            <person name="Floudas D."/>
            <person name="Sun H."/>
            <person name="Yadav J.S."/>
            <person name="Pangilinan J."/>
            <person name="Larsson K.H."/>
            <person name="Matsuura K."/>
            <person name="Barry K."/>
            <person name="Labutti K."/>
            <person name="Kuo R."/>
            <person name="Ohm R.A."/>
            <person name="Bhattacharya S.S."/>
            <person name="Shirouzu T."/>
            <person name="Yoshinaga Y."/>
            <person name="Martin F.M."/>
            <person name="Grigoriev I.V."/>
            <person name="Hibbett D.S."/>
        </authorList>
    </citation>
    <scope>NUCLEOTIDE SEQUENCE [LARGE SCALE GENOMIC DNA]</scope>
    <source>
        <strain evidence="2 3">HHB12029</strain>
    </source>
</reference>
<feature type="compositionally biased region" description="Polar residues" evidence="1">
    <location>
        <begin position="201"/>
        <end position="218"/>
    </location>
</feature>
<dbReference type="AlphaFoldDB" id="A0A166BLB1"/>
<dbReference type="InParanoid" id="A0A166BLB1"/>
<evidence type="ECO:0000313" key="2">
    <source>
        <dbReference type="EMBL" id="KZW02180.1"/>
    </source>
</evidence>